<dbReference type="InterPro" id="IPR009574">
    <property type="entry name" value="DUF1189"/>
</dbReference>
<keyword evidence="1" id="KW-0472">Membrane</keyword>
<keyword evidence="1" id="KW-0812">Transmembrane</keyword>
<dbReference type="Proteomes" id="UP000095256">
    <property type="component" value="Unassembled WGS sequence"/>
</dbReference>
<comment type="caution">
    <text evidence="2">The sequence shown here is derived from an EMBL/GenBank/DDBJ whole genome shotgun (WGS) entry which is preliminary data.</text>
</comment>
<sequence length="271" mass="30738">MNNFTLFKSSIINIPELNQGKKMSFWKVIIYIFFLSAILAVPVTKQVFTIAEDIKQDGQEIAKKLPEFEIKDGKLVTSKNAEGFIYQTNSIIFTFDPQGKRSVNDVRGDLIGNAFGVAFLKDEFLIVLNSSSAADAVLGSDQFEIPYSNEILDGINQQSLKDFLDETGIPWWSKLIVFAISLYPVFLSLIINLLLIAIGASFYSKMKFYSLRFLDCLKIVTYCTTLPIILSSTIRWFTPSFDDSFLIIMVSLLFFFLATRNEVRHLPTLPK</sequence>
<name>A0A1E5KX53_9ENTE</name>
<feature type="transmembrane region" description="Helical" evidence="1">
    <location>
        <begin position="25"/>
        <end position="43"/>
    </location>
</feature>
<evidence type="ECO:0008006" key="4">
    <source>
        <dbReference type="Google" id="ProtNLM"/>
    </source>
</evidence>
<keyword evidence="1" id="KW-1133">Transmembrane helix</keyword>
<evidence type="ECO:0000256" key="1">
    <source>
        <dbReference type="SAM" id="Phobius"/>
    </source>
</evidence>
<evidence type="ECO:0000313" key="2">
    <source>
        <dbReference type="EMBL" id="OEH82433.1"/>
    </source>
</evidence>
<feature type="transmembrane region" description="Helical" evidence="1">
    <location>
        <begin position="244"/>
        <end position="263"/>
    </location>
</feature>
<accession>A0A1E5KX53</accession>
<keyword evidence="3" id="KW-1185">Reference proteome</keyword>
<feature type="transmembrane region" description="Helical" evidence="1">
    <location>
        <begin position="175"/>
        <end position="198"/>
    </location>
</feature>
<evidence type="ECO:0000313" key="3">
    <source>
        <dbReference type="Proteomes" id="UP000095256"/>
    </source>
</evidence>
<dbReference type="EMBL" id="MIEK01000023">
    <property type="protein sequence ID" value="OEH82433.1"/>
    <property type="molecule type" value="Genomic_DNA"/>
</dbReference>
<dbReference type="Pfam" id="PF06691">
    <property type="entry name" value="DUF1189"/>
    <property type="match status" value="1"/>
</dbReference>
<reference evidence="2 3" key="1">
    <citation type="submission" date="2016-09" db="EMBL/GenBank/DDBJ databases">
        <authorList>
            <person name="Capua I."/>
            <person name="De Benedictis P."/>
            <person name="Joannis T."/>
            <person name="Lombin L.H."/>
            <person name="Cattoli G."/>
        </authorList>
    </citation>
    <scope>NUCLEOTIDE SEQUENCE [LARGE SCALE GENOMIC DNA]</scope>
    <source>
        <strain evidence="2 3">LMG 25899</strain>
    </source>
</reference>
<dbReference type="STRING" id="762845.BCR26_03085"/>
<feature type="transmembrane region" description="Helical" evidence="1">
    <location>
        <begin position="219"/>
        <end position="238"/>
    </location>
</feature>
<organism evidence="2 3">
    <name type="scientific">Enterococcus rivorum</name>
    <dbReference type="NCBI Taxonomy" id="762845"/>
    <lineage>
        <taxon>Bacteria</taxon>
        <taxon>Bacillati</taxon>
        <taxon>Bacillota</taxon>
        <taxon>Bacilli</taxon>
        <taxon>Lactobacillales</taxon>
        <taxon>Enterococcaceae</taxon>
        <taxon>Enterococcus</taxon>
    </lineage>
</organism>
<protein>
    <recommendedName>
        <fullName evidence="4">DUF1189 domain-containing protein</fullName>
    </recommendedName>
</protein>
<dbReference type="RefSeq" id="WP_069698709.1">
    <property type="nucleotide sequence ID" value="NZ_JAGGMA010000001.1"/>
</dbReference>
<gene>
    <name evidence="2" type="ORF">BCR26_03085</name>
</gene>
<dbReference type="OrthoDB" id="2134424at2"/>
<dbReference type="AlphaFoldDB" id="A0A1E5KX53"/>
<proteinExistence type="predicted"/>